<gene>
    <name evidence="1" type="ORF">F511_17480</name>
</gene>
<reference evidence="1 2" key="1">
    <citation type="journal article" date="2015" name="Proc. Natl. Acad. Sci. U.S.A.">
        <title>The resurrection genome of Boea hygrometrica: A blueprint for survival of dehydration.</title>
        <authorList>
            <person name="Xiao L."/>
            <person name="Yang G."/>
            <person name="Zhang L."/>
            <person name="Yang X."/>
            <person name="Zhao S."/>
            <person name="Ji Z."/>
            <person name="Zhou Q."/>
            <person name="Hu M."/>
            <person name="Wang Y."/>
            <person name="Chen M."/>
            <person name="Xu Y."/>
            <person name="Jin H."/>
            <person name="Xiao X."/>
            <person name="Hu G."/>
            <person name="Bao F."/>
            <person name="Hu Y."/>
            <person name="Wan P."/>
            <person name="Li L."/>
            <person name="Deng X."/>
            <person name="Kuang T."/>
            <person name="Xiang C."/>
            <person name="Zhu J.K."/>
            <person name="Oliver M.J."/>
            <person name="He Y."/>
        </authorList>
    </citation>
    <scope>NUCLEOTIDE SEQUENCE [LARGE SCALE GENOMIC DNA]</scope>
    <source>
        <strain evidence="2">cv. XS01</strain>
    </source>
</reference>
<dbReference type="Proteomes" id="UP000250235">
    <property type="component" value="Unassembled WGS sequence"/>
</dbReference>
<keyword evidence="2" id="KW-1185">Reference proteome</keyword>
<dbReference type="AlphaFoldDB" id="A0A2Z7C7Q5"/>
<name>A0A2Z7C7Q5_9LAMI</name>
<accession>A0A2Z7C7Q5</accession>
<evidence type="ECO:0000313" key="1">
    <source>
        <dbReference type="EMBL" id="KZV42876.1"/>
    </source>
</evidence>
<organism evidence="1 2">
    <name type="scientific">Dorcoceras hygrometricum</name>
    <dbReference type="NCBI Taxonomy" id="472368"/>
    <lineage>
        <taxon>Eukaryota</taxon>
        <taxon>Viridiplantae</taxon>
        <taxon>Streptophyta</taxon>
        <taxon>Embryophyta</taxon>
        <taxon>Tracheophyta</taxon>
        <taxon>Spermatophyta</taxon>
        <taxon>Magnoliopsida</taxon>
        <taxon>eudicotyledons</taxon>
        <taxon>Gunneridae</taxon>
        <taxon>Pentapetalae</taxon>
        <taxon>asterids</taxon>
        <taxon>lamiids</taxon>
        <taxon>Lamiales</taxon>
        <taxon>Gesneriaceae</taxon>
        <taxon>Didymocarpoideae</taxon>
        <taxon>Trichosporeae</taxon>
        <taxon>Loxocarpinae</taxon>
        <taxon>Dorcoceras</taxon>
    </lineage>
</organism>
<protein>
    <submittedName>
        <fullName evidence="1">Pescadillo</fullName>
    </submittedName>
</protein>
<sequence>METVLADPVITKSDDILVEVDESPAATTAKDIDLATVTNVGQFSSDEELLSIDDLLKRIPGDMMLPSVLVDEPTGIKFRHGISIPGVADGDLYKASLPKIALTDKGKAPLVEASIIKGHPAREMVELIFGDIEFLIQLREQVIDEVSAFFNYFSLRRLAVLTSLNKDIAAKEENVLTWAETDSVQVALQRKVYILAKYREMFLRNFLESHSANFSSGQACSVMALQIIVLLSDAHRTSVKHLLMQRQEHELQWTRPCCSMLFQDAFDRGFYIPRNQKIFVSTYWLRLLRRIGDIWVVEDGYDRWVHKDENPVSLLMVQLPQQTSLEYLEPICLFSQPVQCLSASTLLPVKTWVWYRVSPPRSRWEVDFEPVAAC</sequence>
<dbReference type="EMBL" id="KQ998943">
    <property type="protein sequence ID" value="KZV42876.1"/>
    <property type="molecule type" value="Genomic_DNA"/>
</dbReference>
<evidence type="ECO:0000313" key="2">
    <source>
        <dbReference type="Proteomes" id="UP000250235"/>
    </source>
</evidence>
<proteinExistence type="predicted"/>